<comment type="caution">
    <text evidence="1">The sequence shown here is derived from an EMBL/GenBank/DDBJ whole genome shotgun (WGS) entry which is preliminary data.</text>
</comment>
<evidence type="ECO:0000313" key="1">
    <source>
        <dbReference type="EMBL" id="ROR73861.1"/>
    </source>
</evidence>
<organism evidence="1 2">
    <name type="scientific">Bogoriella caseilytica</name>
    <dbReference type="NCBI Taxonomy" id="56055"/>
    <lineage>
        <taxon>Bacteria</taxon>
        <taxon>Bacillati</taxon>
        <taxon>Actinomycetota</taxon>
        <taxon>Actinomycetes</taxon>
        <taxon>Micrococcales</taxon>
        <taxon>Bogoriellaceae</taxon>
        <taxon>Bogoriella</taxon>
    </lineage>
</organism>
<dbReference type="Proteomes" id="UP000280668">
    <property type="component" value="Unassembled WGS sequence"/>
</dbReference>
<name>A0A3N2BF21_9MICO</name>
<protein>
    <recommendedName>
        <fullName evidence="3">Lipoprotein</fullName>
    </recommendedName>
</protein>
<reference evidence="1 2" key="1">
    <citation type="submission" date="2018-11" db="EMBL/GenBank/DDBJ databases">
        <title>Sequencing the genomes of 1000 actinobacteria strains.</title>
        <authorList>
            <person name="Klenk H.-P."/>
        </authorList>
    </citation>
    <scope>NUCLEOTIDE SEQUENCE [LARGE SCALE GENOMIC DNA]</scope>
    <source>
        <strain evidence="1 2">DSM 11294</strain>
    </source>
</reference>
<dbReference type="EMBL" id="RKHK01000001">
    <property type="protein sequence ID" value="ROR73861.1"/>
    <property type="molecule type" value="Genomic_DNA"/>
</dbReference>
<sequence length="164" mass="17156">MGVKLRCVAAGAAVVSVLAGCQEDGSRGAGDPDGAGHGDRQPVLIYPSHEVAFAAVADEAGLDVEEHWDSMAIVVDDQAIQLLIHGSSSCPPEPEHADFSNWQVDEAGAVEVVELIDGSSHDGPCTDDLAPHYFELDSSLGWSEGVDVVYERAGSDGVDVIDTR</sequence>
<proteinExistence type="predicted"/>
<gene>
    <name evidence="1" type="ORF">EDD31_2252</name>
</gene>
<evidence type="ECO:0008006" key="3">
    <source>
        <dbReference type="Google" id="ProtNLM"/>
    </source>
</evidence>
<evidence type="ECO:0000313" key="2">
    <source>
        <dbReference type="Proteomes" id="UP000280668"/>
    </source>
</evidence>
<dbReference type="AlphaFoldDB" id="A0A3N2BF21"/>
<dbReference type="PROSITE" id="PS51257">
    <property type="entry name" value="PROKAR_LIPOPROTEIN"/>
    <property type="match status" value="1"/>
</dbReference>
<keyword evidence="2" id="KW-1185">Reference proteome</keyword>
<accession>A0A3N2BF21</accession>